<proteinExistence type="predicted"/>
<dbReference type="CDD" id="cd06532">
    <property type="entry name" value="Glyco_transf_25"/>
    <property type="match status" value="1"/>
</dbReference>
<dbReference type="InterPro" id="IPR002654">
    <property type="entry name" value="Glyco_trans_25"/>
</dbReference>
<dbReference type="EMBL" id="JBDIMF010000001">
    <property type="protein sequence ID" value="MEN2785590.1"/>
    <property type="molecule type" value="Genomic_DNA"/>
</dbReference>
<protein>
    <submittedName>
        <fullName evidence="2">Glycosyltransferase family 25 protein</fullName>
    </submittedName>
</protein>
<dbReference type="Pfam" id="PF01755">
    <property type="entry name" value="Glyco_transf_25"/>
    <property type="match status" value="1"/>
</dbReference>
<evidence type="ECO:0000313" key="2">
    <source>
        <dbReference type="EMBL" id="MEN2785590.1"/>
    </source>
</evidence>
<dbReference type="RefSeq" id="WP_345863128.1">
    <property type="nucleotide sequence ID" value="NZ_JBDIMF010000001.1"/>
</dbReference>
<evidence type="ECO:0000313" key="3">
    <source>
        <dbReference type="Proteomes" id="UP001404104"/>
    </source>
</evidence>
<organism evidence="2 3">
    <name type="scientific">Sphingomonas qilianensis</name>
    <dbReference type="NCBI Taxonomy" id="1736690"/>
    <lineage>
        <taxon>Bacteria</taxon>
        <taxon>Pseudomonadati</taxon>
        <taxon>Pseudomonadota</taxon>
        <taxon>Alphaproteobacteria</taxon>
        <taxon>Sphingomonadales</taxon>
        <taxon>Sphingomonadaceae</taxon>
        <taxon>Sphingomonas</taxon>
    </lineage>
</organism>
<evidence type="ECO:0000259" key="1">
    <source>
        <dbReference type="Pfam" id="PF01755"/>
    </source>
</evidence>
<name>A0ABU9XR85_9SPHN</name>
<reference evidence="2 3" key="1">
    <citation type="submission" date="2024-05" db="EMBL/GenBank/DDBJ databases">
        <authorList>
            <person name="Liu Q."/>
            <person name="Xin Y.-H."/>
        </authorList>
    </citation>
    <scope>NUCLEOTIDE SEQUENCE [LARGE SCALE GENOMIC DNA]</scope>
    <source>
        <strain evidence="2 3">CGMCC 1.15349</strain>
    </source>
</reference>
<dbReference type="Proteomes" id="UP001404104">
    <property type="component" value="Unassembled WGS sequence"/>
</dbReference>
<comment type="caution">
    <text evidence="2">The sequence shown here is derived from an EMBL/GenBank/DDBJ whole genome shotgun (WGS) entry which is preliminary data.</text>
</comment>
<sequence>MNIVPIYLINLDRSVDRLRFVTRRMDTLGLDHTRIAAVEGARLSGGERAAFVAARPRDGKRGWRDGQIGCFLSHLDAWRRIAAGPDAYGLVLEDDIHLSDATPAALADTAWIPPDADIVRLESTGQWLALGPPVSQAAGRPVRRIRSAAWGAGAYLLSRQAAARLAASDPLLQTPADDFLFNLAGSAIARSLTTYQVVPALAVQDKFNAEDHAIEGFGSDIETDTVNQRLRGLSALRRRITSALRGKTAVEFA</sequence>
<keyword evidence="3" id="KW-1185">Reference proteome</keyword>
<feature type="domain" description="Glycosyl transferase family 25" evidence="1">
    <location>
        <begin position="5"/>
        <end position="179"/>
    </location>
</feature>
<gene>
    <name evidence="2" type="ORF">ABC969_04050</name>
</gene>
<accession>A0ABU9XR85</accession>